<dbReference type="Gene3D" id="3.30.450.20">
    <property type="entry name" value="PAS domain"/>
    <property type="match status" value="1"/>
</dbReference>
<dbReference type="CDD" id="cd00130">
    <property type="entry name" value="PAS"/>
    <property type="match status" value="1"/>
</dbReference>
<name>A0A1F5TR11_9BACT</name>
<organism evidence="2 3">
    <name type="scientific">Candidatus Falkowbacteria bacterium RIFOXYD2_FULL_34_120</name>
    <dbReference type="NCBI Taxonomy" id="1798007"/>
    <lineage>
        <taxon>Bacteria</taxon>
        <taxon>Candidatus Falkowiibacteriota</taxon>
    </lineage>
</organism>
<reference evidence="2 3" key="1">
    <citation type="journal article" date="2016" name="Nat. Commun.">
        <title>Thousands of microbial genomes shed light on interconnected biogeochemical processes in an aquifer system.</title>
        <authorList>
            <person name="Anantharaman K."/>
            <person name="Brown C.T."/>
            <person name="Hug L.A."/>
            <person name="Sharon I."/>
            <person name="Castelle C.J."/>
            <person name="Probst A.J."/>
            <person name="Thomas B.C."/>
            <person name="Singh A."/>
            <person name="Wilkins M.J."/>
            <person name="Karaoz U."/>
            <person name="Brodie E.L."/>
            <person name="Williams K.H."/>
            <person name="Hubbard S.S."/>
            <person name="Banfield J.F."/>
        </authorList>
    </citation>
    <scope>NUCLEOTIDE SEQUENCE [LARGE SCALE GENOMIC DNA]</scope>
</reference>
<evidence type="ECO:0000313" key="3">
    <source>
        <dbReference type="Proteomes" id="UP000177579"/>
    </source>
</evidence>
<evidence type="ECO:0000259" key="1">
    <source>
        <dbReference type="PROSITE" id="PS50112"/>
    </source>
</evidence>
<evidence type="ECO:0000313" key="2">
    <source>
        <dbReference type="EMBL" id="OGF41237.1"/>
    </source>
</evidence>
<dbReference type="Pfam" id="PF13426">
    <property type="entry name" value="PAS_9"/>
    <property type="match status" value="1"/>
</dbReference>
<dbReference type="SUPFAM" id="SSF55785">
    <property type="entry name" value="PYP-like sensor domain (PAS domain)"/>
    <property type="match status" value="1"/>
</dbReference>
<dbReference type="InterPro" id="IPR000014">
    <property type="entry name" value="PAS"/>
</dbReference>
<comment type="caution">
    <text evidence="2">The sequence shown here is derived from an EMBL/GenBank/DDBJ whole genome shotgun (WGS) entry which is preliminary data.</text>
</comment>
<dbReference type="NCBIfam" id="TIGR00229">
    <property type="entry name" value="sensory_box"/>
    <property type="match status" value="1"/>
</dbReference>
<feature type="domain" description="PAS" evidence="1">
    <location>
        <begin position="28"/>
        <end position="75"/>
    </location>
</feature>
<dbReference type="InterPro" id="IPR035965">
    <property type="entry name" value="PAS-like_dom_sf"/>
</dbReference>
<dbReference type="Proteomes" id="UP000177579">
    <property type="component" value="Unassembled WGS sequence"/>
</dbReference>
<gene>
    <name evidence="2" type="ORF">A2531_01055</name>
</gene>
<proteinExistence type="predicted"/>
<sequence length="114" mass="12990">MINKEIIKMAEDIMHNFDTIISLFDMSFIYISEESAKISGYSPEEMMGKHISNFMTTDSKSEKFSKVIMNSISGKAVVPIKTKFGKKIEILMEFITIKVNDEPFLVTRAVKAIK</sequence>
<dbReference type="PROSITE" id="PS50112">
    <property type="entry name" value="PAS"/>
    <property type="match status" value="1"/>
</dbReference>
<protein>
    <recommendedName>
        <fullName evidence="1">PAS domain-containing protein</fullName>
    </recommendedName>
</protein>
<accession>A0A1F5TR11</accession>
<dbReference type="EMBL" id="MFGO01000012">
    <property type="protein sequence ID" value="OGF41237.1"/>
    <property type="molecule type" value="Genomic_DNA"/>
</dbReference>
<dbReference type="AlphaFoldDB" id="A0A1F5TR11"/>